<dbReference type="InterPro" id="IPR009003">
    <property type="entry name" value="Peptidase_S1_PA"/>
</dbReference>
<dbReference type="Gene3D" id="2.40.10.10">
    <property type="entry name" value="Trypsin-like serine proteases"/>
    <property type="match status" value="2"/>
</dbReference>
<dbReference type="AlphaFoldDB" id="A0A1H3I6A6"/>
<dbReference type="InterPro" id="IPR043504">
    <property type="entry name" value="Peptidase_S1_PA_chymotrypsin"/>
</dbReference>
<reference evidence="1 2" key="1">
    <citation type="submission" date="2016-10" db="EMBL/GenBank/DDBJ databases">
        <authorList>
            <person name="de Groot N.N."/>
        </authorList>
    </citation>
    <scope>NUCLEOTIDE SEQUENCE [LARGE SCALE GENOMIC DNA]</scope>
    <source>
        <strain evidence="1 2">Nm1</strain>
    </source>
</reference>
<evidence type="ECO:0000313" key="2">
    <source>
        <dbReference type="Proteomes" id="UP000198640"/>
    </source>
</evidence>
<gene>
    <name evidence="1" type="ORF">SAMN05421881_102427</name>
</gene>
<protein>
    <submittedName>
        <fullName evidence="1">Trypsin-like peptidase domain-containing protein</fullName>
    </submittedName>
</protein>
<dbReference type="SUPFAM" id="SSF50494">
    <property type="entry name" value="Trypsin-like serine proteases"/>
    <property type="match status" value="1"/>
</dbReference>
<proteinExistence type="predicted"/>
<evidence type="ECO:0000313" key="1">
    <source>
        <dbReference type="EMBL" id="SDY23217.1"/>
    </source>
</evidence>
<dbReference type="Pfam" id="PF13365">
    <property type="entry name" value="Trypsin_2"/>
    <property type="match status" value="1"/>
</dbReference>
<dbReference type="Proteomes" id="UP000198640">
    <property type="component" value="Unassembled WGS sequence"/>
</dbReference>
<keyword evidence="2" id="KW-1185">Reference proteome</keyword>
<accession>A0A1H3I6A6</accession>
<organism evidence="1 2">
    <name type="scientific">Nitrosomonas halophila</name>
    <dbReference type="NCBI Taxonomy" id="44576"/>
    <lineage>
        <taxon>Bacteria</taxon>
        <taxon>Pseudomonadati</taxon>
        <taxon>Pseudomonadota</taxon>
        <taxon>Betaproteobacteria</taxon>
        <taxon>Nitrosomonadales</taxon>
        <taxon>Nitrosomonadaceae</taxon>
        <taxon>Nitrosomonas</taxon>
    </lineage>
</organism>
<dbReference type="STRING" id="44576.SAMN05421881_102427"/>
<name>A0A1H3I6A6_9PROT</name>
<dbReference type="PANTHER" id="PTHR43019">
    <property type="entry name" value="SERINE ENDOPROTEASE DEGS"/>
    <property type="match status" value="1"/>
</dbReference>
<sequence>MLSVLQLLLDTMIPDSHSGRRFLFRSRLFLACLMLFVWQSCHAELVATIDRVKPAIVGVGTFQKMRSPPLNFLGTGFVVEDGSHAITNAHVIPELAGGPNRESLVIMTGRGERPELRVARVVALDKEYDLALLRFEGAPLPTLKLGDADKIKEGQVLAFTGFPIGMILGFYPVTHRALIASITPIILPVHNARQLDSSKIRQLQRSAYKVFQLDGTAYPGNSGSPLYDPGTGEVYGVVNMVFVKSKKESALSNPSGISYAIPGTYIKELLKRNRP</sequence>
<dbReference type="EMBL" id="FNOY01000024">
    <property type="protein sequence ID" value="SDY23217.1"/>
    <property type="molecule type" value="Genomic_DNA"/>
</dbReference>
<dbReference type="PANTHER" id="PTHR43019:SF23">
    <property type="entry name" value="PROTEASE DO-LIKE 5, CHLOROPLASTIC"/>
    <property type="match status" value="1"/>
</dbReference>